<feature type="domain" description="GHMP kinase N-terminal" evidence="4">
    <location>
        <begin position="109"/>
        <end position="167"/>
    </location>
</feature>
<proteinExistence type="predicted"/>
<dbReference type="InterPro" id="IPR020568">
    <property type="entry name" value="Ribosomal_Su5_D2-typ_SF"/>
</dbReference>
<reference evidence="6" key="2">
    <citation type="submission" date="2020-09" db="EMBL/GenBank/DDBJ databases">
        <authorList>
            <person name="Sun Q."/>
            <person name="Ohkuma M."/>
        </authorList>
    </citation>
    <scope>NUCLEOTIDE SEQUENCE</scope>
    <source>
        <strain evidence="6">JCM 5069</strain>
    </source>
</reference>
<evidence type="ECO:0000256" key="2">
    <source>
        <dbReference type="ARBA" id="ARBA00022777"/>
    </source>
</evidence>
<organism evidence="6 7">
    <name type="scientific">Streptomyces sulfonofaciens</name>
    <dbReference type="NCBI Taxonomy" id="68272"/>
    <lineage>
        <taxon>Bacteria</taxon>
        <taxon>Bacillati</taxon>
        <taxon>Actinomycetota</taxon>
        <taxon>Actinomycetes</taxon>
        <taxon>Kitasatosporales</taxon>
        <taxon>Streptomycetaceae</taxon>
        <taxon>Streptomyces</taxon>
    </lineage>
</organism>
<feature type="compositionally biased region" description="Basic and acidic residues" evidence="3">
    <location>
        <begin position="23"/>
        <end position="33"/>
    </location>
</feature>
<dbReference type="Pfam" id="PF08544">
    <property type="entry name" value="GHMP_kinases_C"/>
    <property type="match status" value="1"/>
</dbReference>
<dbReference type="GO" id="GO:0005524">
    <property type="term" value="F:ATP binding"/>
    <property type="evidence" value="ECO:0007669"/>
    <property type="project" value="InterPro"/>
</dbReference>
<dbReference type="Proteomes" id="UP000603708">
    <property type="component" value="Unassembled WGS sequence"/>
</dbReference>
<dbReference type="InterPro" id="IPR012363">
    <property type="entry name" value="PduX"/>
</dbReference>
<dbReference type="EMBL" id="BNCD01000019">
    <property type="protein sequence ID" value="GHH85679.1"/>
    <property type="molecule type" value="Genomic_DNA"/>
</dbReference>
<evidence type="ECO:0000256" key="3">
    <source>
        <dbReference type="SAM" id="MobiDB-lite"/>
    </source>
</evidence>
<evidence type="ECO:0000256" key="1">
    <source>
        <dbReference type="ARBA" id="ARBA00022679"/>
    </source>
</evidence>
<gene>
    <name evidence="6" type="ORF">GCM10018793_54630</name>
</gene>
<dbReference type="Pfam" id="PF00288">
    <property type="entry name" value="GHMP_kinases_N"/>
    <property type="match status" value="1"/>
</dbReference>
<dbReference type="PIRSF" id="PIRSF033887">
    <property type="entry name" value="PduX"/>
    <property type="match status" value="1"/>
</dbReference>
<dbReference type="SUPFAM" id="SSF54211">
    <property type="entry name" value="Ribosomal protein S5 domain 2-like"/>
    <property type="match status" value="1"/>
</dbReference>
<feature type="region of interest" description="Disordered" evidence="3">
    <location>
        <begin position="1"/>
        <end position="44"/>
    </location>
</feature>
<dbReference type="GO" id="GO:0016301">
    <property type="term" value="F:kinase activity"/>
    <property type="evidence" value="ECO:0007669"/>
    <property type="project" value="UniProtKB-KW"/>
</dbReference>
<sequence length="338" mass="36616">MEMGVSRRGVLPDNPRPTALAESEPHEEGHEGAGPEALVGIGTAPSHHGELLQGAFEDHGEIRRGLVTLPCSLFGSSATIRLSRWEPELSVRPKWKTKSLSAVRGVLGALGMEGYGGRLELHGDVAVGRGLGSSSSDVTAAILAVLSATGRHLPPERIARIAAAAEVATDPLIFDRMLLFAQREGVVIEDFHRPAPSLEVVGFAFDDQGLDTLSWPPARYTSWEIECFRALRGLLRRAVEHGHLAELGRIATASARINQRFLPVPRFERVLDVAAECGALGVQVAHSGTIAGLLFDARRPELERQAALAGRRLRELHFSDQWRYNAGSDNHASDVRQP</sequence>
<protein>
    <submittedName>
        <fullName evidence="6">Kinase</fullName>
    </submittedName>
</protein>
<keyword evidence="1" id="KW-0808">Transferase</keyword>
<feature type="domain" description="GHMP kinase C-terminal" evidence="5">
    <location>
        <begin position="236"/>
        <end position="301"/>
    </location>
</feature>
<evidence type="ECO:0000313" key="6">
    <source>
        <dbReference type="EMBL" id="GHH85679.1"/>
    </source>
</evidence>
<name>A0A919GK43_9ACTN</name>
<evidence type="ECO:0000259" key="4">
    <source>
        <dbReference type="Pfam" id="PF00288"/>
    </source>
</evidence>
<keyword evidence="7" id="KW-1185">Reference proteome</keyword>
<dbReference type="InterPro" id="IPR006204">
    <property type="entry name" value="GHMP_kinase_N_dom"/>
</dbReference>
<keyword evidence="2 6" id="KW-0418">Kinase</keyword>
<dbReference type="InterPro" id="IPR013750">
    <property type="entry name" value="GHMP_kinase_C_dom"/>
</dbReference>
<evidence type="ECO:0000313" key="7">
    <source>
        <dbReference type="Proteomes" id="UP000603708"/>
    </source>
</evidence>
<dbReference type="Gene3D" id="3.30.230.10">
    <property type="match status" value="1"/>
</dbReference>
<accession>A0A919GK43</accession>
<reference evidence="6" key="1">
    <citation type="journal article" date="2014" name="Int. J. Syst. Evol. Microbiol.">
        <title>Complete genome sequence of Corynebacterium casei LMG S-19264T (=DSM 44701T), isolated from a smear-ripened cheese.</title>
        <authorList>
            <consortium name="US DOE Joint Genome Institute (JGI-PGF)"/>
            <person name="Walter F."/>
            <person name="Albersmeier A."/>
            <person name="Kalinowski J."/>
            <person name="Ruckert C."/>
        </authorList>
    </citation>
    <scope>NUCLEOTIDE SEQUENCE</scope>
    <source>
        <strain evidence="6">JCM 5069</strain>
    </source>
</reference>
<dbReference type="AlphaFoldDB" id="A0A919GK43"/>
<evidence type="ECO:0000259" key="5">
    <source>
        <dbReference type="Pfam" id="PF08544"/>
    </source>
</evidence>
<comment type="caution">
    <text evidence="6">The sequence shown here is derived from an EMBL/GenBank/DDBJ whole genome shotgun (WGS) entry which is preliminary data.</text>
</comment>
<dbReference type="InterPro" id="IPR014721">
    <property type="entry name" value="Ribsml_uS5_D2-typ_fold_subgr"/>
</dbReference>